<sequence length="142" mass="14778">MRQPAALPVAALAALGGLLHLLTLRSMPWWFAVMAVACLVCAVHLLRSRCRRALVMAAVMAVVMVVVHVGYLLVVTPSFAGTGHQHGAVLSDAALGGAGVVGAHPGHLSLLMLLPLLPELALLILAAPALRRTAPALTLRRP</sequence>
<organism evidence="2 3">
    <name type="scientific">Kineosporia succinea</name>
    <dbReference type="NCBI Taxonomy" id="84632"/>
    <lineage>
        <taxon>Bacteria</taxon>
        <taxon>Bacillati</taxon>
        <taxon>Actinomycetota</taxon>
        <taxon>Actinomycetes</taxon>
        <taxon>Kineosporiales</taxon>
        <taxon>Kineosporiaceae</taxon>
        <taxon>Kineosporia</taxon>
    </lineage>
</organism>
<keyword evidence="1" id="KW-0812">Transmembrane</keyword>
<feature type="transmembrane region" description="Helical" evidence="1">
    <location>
        <begin position="110"/>
        <end position="130"/>
    </location>
</feature>
<dbReference type="Proteomes" id="UP001235712">
    <property type="component" value="Unassembled WGS sequence"/>
</dbReference>
<evidence type="ECO:0000313" key="2">
    <source>
        <dbReference type="EMBL" id="MDP9829987.1"/>
    </source>
</evidence>
<name>A0ABT9PBA5_9ACTN</name>
<protein>
    <recommendedName>
        <fullName evidence="4">Lycopene cyclase domain-containing protein</fullName>
    </recommendedName>
</protein>
<accession>A0ABT9PBA5</accession>
<proteinExistence type="predicted"/>
<dbReference type="RefSeq" id="WP_307248734.1">
    <property type="nucleotide sequence ID" value="NZ_JAUSQZ010000001.1"/>
</dbReference>
<keyword evidence="3" id="KW-1185">Reference proteome</keyword>
<comment type="caution">
    <text evidence="2">The sequence shown here is derived from an EMBL/GenBank/DDBJ whole genome shotgun (WGS) entry which is preliminary data.</text>
</comment>
<evidence type="ECO:0000256" key="1">
    <source>
        <dbReference type="SAM" id="Phobius"/>
    </source>
</evidence>
<gene>
    <name evidence="2" type="ORF">J2S57_005736</name>
</gene>
<feature type="transmembrane region" description="Helical" evidence="1">
    <location>
        <begin position="29"/>
        <end position="46"/>
    </location>
</feature>
<keyword evidence="1" id="KW-1133">Transmembrane helix</keyword>
<evidence type="ECO:0008006" key="4">
    <source>
        <dbReference type="Google" id="ProtNLM"/>
    </source>
</evidence>
<dbReference type="EMBL" id="JAUSQZ010000001">
    <property type="protein sequence ID" value="MDP9829987.1"/>
    <property type="molecule type" value="Genomic_DNA"/>
</dbReference>
<feature type="transmembrane region" description="Helical" evidence="1">
    <location>
        <begin position="53"/>
        <end position="74"/>
    </location>
</feature>
<reference evidence="2 3" key="1">
    <citation type="submission" date="2023-07" db="EMBL/GenBank/DDBJ databases">
        <title>Sequencing the genomes of 1000 actinobacteria strains.</title>
        <authorList>
            <person name="Klenk H.-P."/>
        </authorList>
    </citation>
    <scope>NUCLEOTIDE SEQUENCE [LARGE SCALE GENOMIC DNA]</scope>
    <source>
        <strain evidence="2 3">DSM 44388</strain>
    </source>
</reference>
<evidence type="ECO:0000313" key="3">
    <source>
        <dbReference type="Proteomes" id="UP001235712"/>
    </source>
</evidence>
<keyword evidence="1" id="KW-0472">Membrane</keyword>